<dbReference type="InParanoid" id="K4C6C2"/>
<keyword evidence="4" id="KW-1185">Reference proteome</keyword>
<dbReference type="PaxDb" id="4081-Solyc06g054360.1.1"/>
<sequence>MVVPATLLSLIIILKKLWQGCSSNRHNFIEELFNFIASKTPSHNLAWDIGTGNGQAAKSLAKLYKDVIATDKSPKQLEFAANVPNVQYICTNPKMSICELEKKVGKKSSVDLVTIAQALHWFDDRLHFYKQVIKKPNGIATWCYKLPNINNSVDSVFNKYYNVQPDWEPTRKSVDDKYKTIDFPFEPICDNNNNVVHLVFQTYLE</sequence>
<dbReference type="GO" id="GO:0009820">
    <property type="term" value="P:alkaloid metabolic process"/>
    <property type="evidence" value="ECO:0007669"/>
    <property type="project" value="UniProtKB-KW"/>
</dbReference>
<dbReference type="EnsemblPlants" id="Solyc06g054360.1.1">
    <property type="protein sequence ID" value="Solyc06g054360.1.1"/>
    <property type="gene ID" value="Solyc06g054360.1"/>
</dbReference>
<dbReference type="SUPFAM" id="SSF53335">
    <property type="entry name" value="S-adenosyl-L-methionine-dependent methyltransferases"/>
    <property type="match status" value="1"/>
</dbReference>
<dbReference type="Pfam" id="PF08241">
    <property type="entry name" value="Methyltransf_11"/>
    <property type="match status" value="1"/>
</dbReference>
<evidence type="ECO:0000256" key="1">
    <source>
        <dbReference type="SAM" id="SignalP"/>
    </source>
</evidence>
<dbReference type="HOGENOM" id="CLU_1339529_0_0_1"/>
<dbReference type="CDD" id="cd02440">
    <property type="entry name" value="AdoMet_MTases"/>
    <property type="match status" value="1"/>
</dbReference>
<dbReference type="STRING" id="4081.K4C6C2"/>
<reference evidence="3" key="1">
    <citation type="journal article" date="2012" name="Nature">
        <title>The tomato genome sequence provides insights into fleshy fruit evolution.</title>
        <authorList>
            <consortium name="Tomato Genome Consortium"/>
        </authorList>
    </citation>
    <scope>NUCLEOTIDE SEQUENCE [LARGE SCALE GENOMIC DNA]</scope>
    <source>
        <strain evidence="3">cv. Heinz 1706</strain>
    </source>
</reference>
<dbReference type="InterPro" id="IPR029063">
    <property type="entry name" value="SAM-dependent_MTases_sf"/>
</dbReference>
<accession>K4C6C2</accession>
<dbReference type="Gene3D" id="3.40.50.150">
    <property type="entry name" value="Vaccinia Virus protein VP39"/>
    <property type="match status" value="1"/>
</dbReference>
<dbReference type="PhylomeDB" id="K4C6C2"/>
<feature type="domain" description="Methyltransferase type 11" evidence="2">
    <location>
        <begin position="48"/>
        <end position="132"/>
    </location>
</feature>
<evidence type="ECO:0000313" key="4">
    <source>
        <dbReference type="Proteomes" id="UP000004994"/>
    </source>
</evidence>
<dbReference type="InterPro" id="IPR013216">
    <property type="entry name" value="Methyltransf_11"/>
</dbReference>
<dbReference type="AlphaFoldDB" id="K4C6C2"/>
<feature type="signal peptide" evidence="1">
    <location>
        <begin position="1"/>
        <end position="23"/>
    </location>
</feature>
<name>K4C6C2_SOLLC</name>
<reference evidence="3" key="2">
    <citation type="submission" date="2015-06" db="UniProtKB">
        <authorList>
            <consortium name="EnsemblPlants"/>
        </authorList>
    </citation>
    <scope>IDENTIFICATION</scope>
    <source>
        <strain evidence="3">cv. Heinz 1706</strain>
    </source>
</reference>
<dbReference type="Proteomes" id="UP000004994">
    <property type="component" value="Chromosome 6"/>
</dbReference>
<proteinExistence type="predicted"/>
<keyword evidence="1" id="KW-0732">Signal</keyword>
<protein>
    <recommendedName>
        <fullName evidence="2">Methyltransferase type 11 domain-containing protein</fullName>
    </recommendedName>
</protein>
<organism evidence="3">
    <name type="scientific">Solanum lycopersicum</name>
    <name type="common">Tomato</name>
    <name type="synonym">Lycopersicon esculentum</name>
    <dbReference type="NCBI Taxonomy" id="4081"/>
    <lineage>
        <taxon>Eukaryota</taxon>
        <taxon>Viridiplantae</taxon>
        <taxon>Streptophyta</taxon>
        <taxon>Embryophyta</taxon>
        <taxon>Tracheophyta</taxon>
        <taxon>Spermatophyta</taxon>
        <taxon>Magnoliopsida</taxon>
        <taxon>eudicotyledons</taxon>
        <taxon>Gunneridae</taxon>
        <taxon>Pentapetalae</taxon>
        <taxon>asterids</taxon>
        <taxon>lamiids</taxon>
        <taxon>Solanales</taxon>
        <taxon>Solanaceae</taxon>
        <taxon>Solanoideae</taxon>
        <taxon>Solaneae</taxon>
        <taxon>Solanum</taxon>
        <taxon>Solanum subgen. Lycopersicon</taxon>
    </lineage>
</organism>
<dbReference type="OMA" id="MSICELE"/>
<dbReference type="PANTHER" id="PTHR45180:SF1">
    <property type="entry name" value="OS01G0307686 PROTEIN"/>
    <property type="match status" value="1"/>
</dbReference>
<feature type="chain" id="PRO_5003873532" description="Methyltransferase type 11 domain-containing protein" evidence="1">
    <location>
        <begin position="24"/>
        <end position="205"/>
    </location>
</feature>
<dbReference type="Gramene" id="Solyc06g054360.1.1">
    <property type="protein sequence ID" value="Solyc06g054360.1.1"/>
    <property type="gene ID" value="Solyc06g054360.1"/>
</dbReference>
<evidence type="ECO:0000259" key="2">
    <source>
        <dbReference type="Pfam" id="PF08241"/>
    </source>
</evidence>
<evidence type="ECO:0000313" key="3">
    <source>
        <dbReference type="EnsemblPlants" id="Solyc06g054360.1.1"/>
    </source>
</evidence>
<dbReference type="eggNOG" id="KOG3010">
    <property type="taxonomic scope" value="Eukaryota"/>
</dbReference>
<dbReference type="PANTHER" id="PTHR45180">
    <property type="entry name" value="OS01G0307686 PROTEIN"/>
    <property type="match status" value="1"/>
</dbReference>
<dbReference type="GO" id="GO:0008757">
    <property type="term" value="F:S-adenosylmethionine-dependent methyltransferase activity"/>
    <property type="evidence" value="ECO:0007669"/>
    <property type="project" value="InterPro"/>
</dbReference>